<protein>
    <recommendedName>
        <fullName evidence="1">Treble clef zinc finger domain-containing protein</fullName>
    </recommendedName>
</protein>
<dbReference type="KEGG" id="cme:CYME_CMJ033C"/>
<dbReference type="OrthoDB" id="2419021at2759"/>
<dbReference type="EMBL" id="AP006492">
    <property type="protein sequence ID" value="BAM80177.1"/>
    <property type="molecule type" value="Genomic_DNA"/>
</dbReference>
<dbReference type="Proteomes" id="UP000007014">
    <property type="component" value="Chromosome 10"/>
</dbReference>
<gene>
    <name evidence="2" type="ORF">CYME_CMJ033C</name>
</gene>
<sequence length="338" mass="38046">MDPNRKKLCCFLGLFLPAGKLLTKRKQRKRESSAFAGRCSPALTLCAVTTSEQTPKPVQSTAAEDSAESELQLQLLGPLRRRSLWERVDHYRQQVAAETPSLPSTRNALLSNFVPRNKAAAEEGLGLEWDEAIEELACGAPATICPVIRFTCRRGHVVSVAANSKLASRGECPVCQYAARCGRASSLREYRPLQSKRFERYTLDMLKAAAMERGGELLSTEYVNARRKLLWRCGQCKHEWFATTDNILRLGSWCPKCARRQGRNRVTLADMQAIADMHGGVCLSKEYRGAMVPLQFRCAEGHEFWANPNNIRRGIRGHGTQRKPSWCPHCARERRQKS</sequence>
<dbReference type="eggNOG" id="ENOG502S6TJ">
    <property type="taxonomic scope" value="Eukaryota"/>
</dbReference>
<evidence type="ECO:0000313" key="2">
    <source>
        <dbReference type="EMBL" id="BAM80177.1"/>
    </source>
</evidence>
<proteinExistence type="predicted"/>
<accession>M1VCC3</accession>
<feature type="domain" description="Treble clef zinc finger" evidence="1">
    <location>
        <begin position="224"/>
        <end position="260"/>
    </location>
</feature>
<dbReference type="GeneID" id="16994124"/>
<dbReference type="Pfam" id="PF14311">
    <property type="entry name" value="DUF4379"/>
    <property type="match status" value="1"/>
</dbReference>
<name>M1VCC3_CYAM1</name>
<dbReference type="Gramene" id="CMJ033CT">
    <property type="protein sequence ID" value="CMJ033CT"/>
    <property type="gene ID" value="CMJ033C"/>
</dbReference>
<dbReference type="RefSeq" id="XP_005534784.1">
    <property type="nucleotide sequence ID" value="XM_005534727.1"/>
</dbReference>
<dbReference type="HOGENOM" id="CLU_822230_0_0_1"/>
<reference evidence="2 3" key="2">
    <citation type="journal article" date="2007" name="BMC Biol.">
        <title>A 100%-complete sequence reveals unusually simple genomic features in the hot-spring red alga Cyanidioschyzon merolae.</title>
        <authorList>
            <person name="Nozaki H."/>
            <person name="Takano H."/>
            <person name="Misumi O."/>
            <person name="Terasawa K."/>
            <person name="Matsuzaki M."/>
            <person name="Maruyama S."/>
            <person name="Nishida K."/>
            <person name="Yagisawa F."/>
            <person name="Yoshida Y."/>
            <person name="Fujiwara T."/>
            <person name="Takio S."/>
            <person name="Tamura K."/>
            <person name="Chung S.J."/>
            <person name="Nakamura S."/>
            <person name="Kuroiwa H."/>
            <person name="Tanaka K."/>
            <person name="Sato N."/>
            <person name="Kuroiwa T."/>
        </authorList>
    </citation>
    <scope>NUCLEOTIDE SEQUENCE [LARGE SCALE GENOMIC DNA]</scope>
    <source>
        <strain evidence="2 3">10D</strain>
    </source>
</reference>
<dbReference type="AlphaFoldDB" id="M1VCC3"/>
<evidence type="ECO:0000259" key="1">
    <source>
        <dbReference type="Pfam" id="PF14311"/>
    </source>
</evidence>
<evidence type="ECO:0000313" key="3">
    <source>
        <dbReference type="Proteomes" id="UP000007014"/>
    </source>
</evidence>
<keyword evidence="3" id="KW-1185">Reference proteome</keyword>
<dbReference type="InterPro" id="IPR025487">
    <property type="entry name" value="DUF4379"/>
</dbReference>
<reference evidence="2 3" key="1">
    <citation type="journal article" date="2004" name="Nature">
        <title>Genome sequence of the ultrasmall unicellular red alga Cyanidioschyzon merolae 10D.</title>
        <authorList>
            <person name="Matsuzaki M."/>
            <person name="Misumi O."/>
            <person name="Shin-i T."/>
            <person name="Maruyama S."/>
            <person name="Takahara M."/>
            <person name="Miyagishima S."/>
            <person name="Mori T."/>
            <person name="Nishida K."/>
            <person name="Yagisawa F."/>
            <person name="Nishida K."/>
            <person name="Yoshida Y."/>
            <person name="Nishimura Y."/>
            <person name="Nakao S."/>
            <person name="Kobayashi T."/>
            <person name="Momoyama Y."/>
            <person name="Higashiyama T."/>
            <person name="Minoda A."/>
            <person name="Sano M."/>
            <person name="Nomoto H."/>
            <person name="Oishi K."/>
            <person name="Hayashi H."/>
            <person name="Ohta F."/>
            <person name="Nishizaka S."/>
            <person name="Haga S."/>
            <person name="Miura S."/>
            <person name="Morishita T."/>
            <person name="Kabeya Y."/>
            <person name="Terasawa K."/>
            <person name="Suzuki Y."/>
            <person name="Ishii Y."/>
            <person name="Asakawa S."/>
            <person name="Takano H."/>
            <person name="Ohta N."/>
            <person name="Kuroiwa H."/>
            <person name="Tanaka K."/>
            <person name="Shimizu N."/>
            <person name="Sugano S."/>
            <person name="Sato N."/>
            <person name="Nozaki H."/>
            <person name="Ogasawara N."/>
            <person name="Kohara Y."/>
            <person name="Kuroiwa T."/>
        </authorList>
    </citation>
    <scope>NUCLEOTIDE SEQUENCE [LARGE SCALE GENOMIC DNA]</scope>
    <source>
        <strain evidence="2 3">10D</strain>
    </source>
</reference>
<organism evidence="2 3">
    <name type="scientific">Cyanidioschyzon merolae (strain NIES-3377 / 10D)</name>
    <name type="common">Unicellular red alga</name>
    <dbReference type="NCBI Taxonomy" id="280699"/>
    <lineage>
        <taxon>Eukaryota</taxon>
        <taxon>Rhodophyta</taxon>
        <taxon>Bangiophyceae</taxon>
        <taxon>Cyanidiales</taxon>
        <taxon>Cyanidiaceae</taxon>
        <taxon>Cyanidioschyzon</taxon>
    </lineage>
</organism>